<feature type="domain" description="CusB-like beta-barrel" evidence="4">
    <location>
        <begin position="188"/>
        <end position="261"/>
    </location>
</feature>
<dbReference type="Gene3D" id="2.40.420.20">
    <property type="match status" value="1"/>
</dbReference>
<dbReference type="GO" id="GO:0015562">
    <property type="term" value="F:efflux transmembrane transporter activity"/>
    <property type="evidence" value="ECO:0007669"/>
    <property type="project" value="TreeGrafter"/>
</dbReference>
<feature type="signal peptide" evidence="3">
    <location>
        <begin position="1"/>
        <end position="20"/>
    </location>
</feature>
<evidence type="ECO:0000259" key="4">
    <source>
        <dbReference type="Pfam" id="PF25954"/>
    </source>
</evidence>
<feature type="chain" id="PRO_5001696939" evidence="3">
    <location>
        <begin position="21"/>
        <end position="351"/>
    </location>
</feature>
<dbReference type="PANTHER" id="PTHR30469:SF11">
    <property type="entry name" value="BLL4320 PROTEIN"/>
    <property type="match status" value="1"/>
</dbReference>
<evidence type="ECO:0000256" key="2">
    <source>
        <dbReference type="SAM" id="Coils"/>
    </source>
</evidence>
<keyword evidence="7" id="KW-1185">Reference proteome</keyword>
<feature type="coiled-coil region" evidence="2">
    <location>
        <begin position="83"/>
        <end position="115"/>
    </location>
</feature>
<dbReference type="Gene3D" id="2.40.30.170">
    <property type="match status" value="1"/>
</dbReference>
<dbReference type="Pfam" id="PF25989">
    <property type="entry name" value="YknX_C"/>
    <property type="match status" value="1"/>
</dbReference>
<dbReference type="InterPro" id="IPR058637">
    <property type="entry name" value="YknX-like_C"/>
</dbReference>
<comment type="similarity">
    <text evidence="1">Belongs to the membrane fusion protein (MFP) (TC 8.A.1) family.</text>
</comment>
<dbReference type="NCBIfam" id="TIGR01730">
    <property type="entry name" value="RND_mfp"/>
    <property type="match status" value="1"/>
</dbReference>
<proteinExistence type="inferred from homology"/>
<dbReference type="Proteomes" id="UP000027866">
    <property type="component" value="Unassembled WGS sequence"/>
</dbReference>
<evidence type="ECO:0000313" key="7">
    <source>
        <dbReference type="Proteomes" id="UP000027866"/>
    </source>
</evidence>
<keyword evidence="2" id="KW-0175">Coiled coil</keyword>
<comment type="caution">
    <text evidence="6">The sequence shown here is derived from an EMBL/GenBank/DDBJ whole genome shotgun (WGS) entry which is preliminary data.</text>
</comment>
<dbReference type="Gene3D" id="2.40.50.100">
    <property type="match status" value="1"/>
</dbReference>
<dbReference type="OrthoDB" id="9806939at2"/>
<dbReference type="GO" id="GO:1990281">
    <property type="term" value="C:efflux pump complex"/>
    <property type="evidence" value="ECO:0007669"/>
    <property type="project" value="TreeGrafter"/>
</dbReference>
<dbReference type="KEGG" id="elq:Ga0102493_111601"/>
<protein>
    <submittedName>
        <fullName evidence="6">RND transporter</fullName>
    </submittedName>
</protein>
<keyword evidence="3" id="KW-0732">Signal</keyword>
<dbReference type="AlphaFoldDB" id="A0A074MB64"/>
<name>A0A074MB64_9SPHN</name>
<dbReference type="RefSeq" id="WP_034906312.1">
    <property type="nucleotide sequence ID" value="NZ_CP017057.1"/>
</dbReference>
<dbReference type="PANTHER" id="PTHR30469">
    <property type="entry name" value="MULTIDRUG RESISTANCE PROTEIN MDTA"/>
    <property type="match status" value="1"/>
</dbReference>
<accession>A0A074MB64</accession>
<dbReference type="SUPFAM" id="SSF111369">
    <property type="entry name" value="HlyD-like secretion proteins"/>
    <property type="match status" value="1"/>
</dbReference>
<organism evidence="6 7">
    <name type="scientific">Erythrobacter litoralis</name>
    <dbReference type="NCBI Taxonomy" id="39960"/>
    <lineage>
        <taxon>Bacteria</taxon>
        <taxon>Pseudomonadati</taxon>
        <taxon>Pseudomonadota</taxon>
        <taxon>Alphaproteobacteria</taxon>
        <taxon>Sphingomonadales</taxon>
        <taxon>Erythrobacteraceae</taxon>
        <taxon>Erythrobacter/Porphyrobacter group</taxon>
        <taxon>Erythrobacter</taxon>
    </lineage>
</organism>
<reference evidence="6 7" key="1">
    <citation type="submission" date="2014-04" db="EMBL/GenBank/DDBJ databases">
        <title>A comprehensive comparison of genomes of Erythrobacter spp. Strains.</title>
        <authorList>
            <person name="Zheng Q."/>
        </authorList>
    </citation>
    <scope>NUCLEOTIDE SEQUENCE [LARGE SCALE GENOMIC DNA]</scope>
    <source>
        <strain evidence="6 7">DSM 8509</strain>
    </source>
</reference>
<evidence type="ECO:0000313" key="6">
    <source>
        <dbReference type="EMBL" id="KEO90005.1"/>
    </source>
</evidence>
<evidence type="ECO:0000256" key="3">
    <source>
        <dbReference type="SAM" id="SignalP"/>
    </source>
</evidence>
<dbReference type="PROSITE" id="PS51257">
    <property type="entry name" value="PROKAR_LIPOPROTEIN"/>
    <property type="match status" value="1"/>
</dbReference>
<evidence type="ECO:0000256" key="1">
    <source>
        <dbReference type="ARBA" id="ARBA00009477"/>
    </source>
</evidence>
<gene>
    <name evidence="6" type="ORF">EH32_03175</name>
</gene>
<dbReference type="EMBL" id="JMIX01000013">
    <property type="protein sequence ID" value="KEO90005.1"/>
    <property type="molecule type" value="Genomic_DNA"/>
</dbReference>
<feature type="domain" description="YknX-like C-terminal permuted SH3-like" evidence="5">
    <location>
        <begin position="268"/>
        <end position="333"/>
    </location>
</feature>
<evidence type="ECO:0000259" key="5">
    <source>
        <dbReference type="Pfam" id="PF25989"/>
    </source>
</evidence>
<dbReference type="InterPro" id="IPR006143">
    <property type="entry name" value="RND_pump_MFP"/>
</dbReference>
<dbReference type="PATRIC" id="fig|39960.10.peg.684"/>
<sequence length="351" mass="37871">MRIIPSIAACLLLAACSADEASRPDRSVTVVAQEIEYLPEESIVEAIGTARAARTAELYPEAAGEVVAVRFSPGDYVGAGAPLVELEARAERLALKLAEVRVEEAEQLLARYRRIEDTGALSESQIEAGETALAAARIERDQAADTLAERIVRAPFAGHVGFTEVDVGDRITPTTLIAQIDRRDRLFVEFNAPEAVFQRLSEGTSVELVPFSQPERSISAPIRAVGTTIAEDQRSYRVRAVIANEGDRYRPGMSFTVRYRDRGRMRAAVPEAAVVWGGEGSSVFAVRDGKAVRVPVTIAARRDGLALVDAQLERGALVIAEGVQKVREGQAVELVEPRTRDAAPVETAGAQ</sequence>
<dbReference type="Gene3D" id="1.10.287.470">
    <property type="entry name" value="Helix hairpin bin"/>
    <property type="match status" value="1"/>
</dbReference>
<dbReference type="Pfam" id="PF25954">
    <property type="entry name" value="Beta-barrel_RND_2"/>
    <property type="match status" value="1"/>
</dbReference>
<dbReference type="InterPro" id="IPR058792">
    <property type="entry name" value="Beta-barrel_RND_2"/>
</dbReference>